<dbReference type="EMBL" id="PYMJ01000027">
    <property type="protein sequence ID" value="PSU45802.1"/>
    <property type="molecule type" value="Genomic_DNA"/>
</dbReference>
<evidence type="ECO:0000313" key="1">
    <source>
        <dbReference type="EMBL" id="PSU45802.1"/>
    </source>
</evidence>
<evidence type="ECO:0000313" key="2">
    <source>
        <dbReference type="Proteomes" id="UP000240987"/>
    </source>
</evidence>
<sequence length="67" mass="7720">MQFIQCSVLFDIDTIKTFRTIDEAIFGVENFQIKQILNAKIDISLGDKCASLWFGSRDTLLELLMNF</sequence>
<dbReference type="Proteomes" id="UP000240987">
    <property type="component" value="Unassembled WGS sequence"/>
</dbReference>
<gene>
    <name evidence="1" type="ORF">C9J12_21430</name>
</gene>
<dbReference type="RefSeq" id="WP_107244564.1">
    <property type="nucleotide sequence ID" value="NZ_PYMJ01000027.1"/>
</dbReference>
<protein>
    <submittedName>
        <fullName evidence="1">Uncharacterized protein</fullName>
    </submittedName>
</protein>
<accession>A0A2T3JAD9</accession>
<proteinExistence type="predicted"/>
<dbReference type="AlphaFoldDB" id="A0A2T3JAD9"/>
<reference evidence="1 2" key="1">
    <citation type="submission" date="2018-01" db="EMBL/GenBank/DDBJ databases">
        <title>Whole genome sequencing of Histamine producing bacteria.</title>
        <authorList>
            <person name="Butler K."/>
        </authorList>
    </citation>
    <scope>NUCLEOTIDE SEQUENCE [LARGE SCALE GENOMIC DNA]</scope>
    <source>
        <strain evidence="1 2">JCM 12947</strain>
    </source>
</reference>
<name>A0A2T3JAD9_9GAMM</name>
<organism evidence="1 2">
    <name type="scientific">Photobacterium frigidiphilum</name>
    <dbReference type="NCBI Taxonomy" id="264736"/>
    <lineage>
        <taxon>Bacteria</taxon>
        <taxon>Pseudomonadati</taxon>
        <taxon>Pseudomonadota</taxon>
        <taxon>Gammaproteobacteria</taxon>
        <taxon>Vibrionales</taxon>
        <taxon>Vibrionaceae</taxon>
        <taxon>Photobacterium</taxon>
    </lineage>
</organism>
<comment type="caution">
    <text evidence="1">The sequence shown here is derived from an EMBL/GenBank/DDBJ whole genome shotgun (WGS) entry which is preliminary data.</text>
</comment>
<keyword evidence="2" id="KW-1185">Reference proteome</keyword>